<sequence>MAPVALSTTGFLMEPPEGQVRTLHNPPSSGSGVIPCGVASTVIALIAVALRAFTRKYVVKSTLGADDYLCIAGLCFSFMFLGISLTLLNLGAGNHMWDVPVAEFVPKFWQSSIGATLTYATSISLAKLSVLTFYLRISPDRFVRRAVHVLRVLVCTYTLVYVCLVVFRCQPISSGWDLTIEGKCISKQLLVVFLVCCSVVVDAFLLLLPIRIVQPLQIPLRQKISLAVLFATGGMIIIVSIRRATVTIPILETVDYTWALPEQIILSFVEVNTSLLCASIPALKPFFMRYLPILMHPRNRSQERNTKKSHTHSHEKRKSQILENDSYEMPDRQDFGQGGSQEDEARLCPPISEHHTAPESDGARDTESMESEADQVPPVAAKSPPIPLASFTTKRSQNVNGIEVTRETVITYGPKE</sequence>
<feature type="transmembrane region" description="Helical" evidence="7">
    <location>
        <begin position="149"/>
        <end position="168"/>
    </location>
</feature>
<dbReference type="Pfam" id="PF20684">
    <property type="entry name" value="Fung_rhodopsin"/>
    <property type="match status" value="1"/>
</dbReference>
<feature type="compositionally biased region" description="Basic and acidic residues" evidence="6">
    <location>
        <begin position="352"/>
        <end position="367"/>
    </location>
</feature>
<evidence type="ECO:0000256" key="2">
    <source>
        <dbReference type="ARBA" id="ARBA00022692"/>
    </source>
</evidence>
<dbReference type="AlphaFoldDB" id="A0A8H4KSS5"/>
<dbReference type="GO" id="GO:0016020">
    <property type="term" value="C:membrane"/>
    <property type="evidence" value="ECO:0007669"/>
    <property type="project" value="UniProtKB-SubCell"/>
</dbReference>
<keyword evidence="10" id="KW-1185">Reference proteome</keyword>
<comment type="caution">
    <text evidence="9">The sequence shown here is derived from an EMBL/GenBank/DDBJ whole genome shotgun (WGS) entry which is preliminary data.</text>
</comment>
<evidence type="ECO:0000256" key="6">
    <source>
        <dbReference type="SAM" id="MobiDB-lite"/>
    </source>
</evidence>
<organism evidence="9 10">
    <name type="scientific">Fusarium austroafricanum</name>
    <dbReference type="NCBI Taxonomy" id="2364996"/>
    <lineage>
        <taxon>Eukaryota</taxon>
        <taxon>Fungi</taxon>
        <taxon>Dikarya</taxon>
        <taxon>Ascomycota</taxon>
        <taxon>Pezizomycotina</taxon>
        <taxon>Sordariomycetes</taxon>
        <taxon>Hypocreomycetidae</taxon>
        <taxon>Hypocreales</taxon>
        <taxon>Nectriaceae</taxon>
        <taxon>Fusarium</taxon>
        <taxon>Fusarium concolor species complex</taxon>
    </lineage>
</organism>
<proteinExistence type="inferred from homology"/>
<dbReference type="Proteomes" id="UP000605986">
    <property type="component" value="Unassembled WGS sequence"/>
</dbReference>
<dbReference type="InterPro" id="IPR052337">
    <property type="entry name" value="SAT4-like"/>
</dbReference>
<evidence type="ECO:0000313" key="9">
    <source>
        <dbReference type="EMBL" id="KAF4456021.1"/>
    </source>
</evidence>
<evidence type="ECO:0000256" key="7">
    <source>
        <dbReference type="SAM" id="Phobius"/>
    </source>
</evidence>
<comment type="subcellular location">
    <subcellularLocation>
        <location evidence="1">Membrane</location>
        <topology evidence="1">Multi-pass membrane protein</topology>
    </subcellularLocation>
</comment>
<dbReference type="InterPro" id="IPR049326">
    <property type="entry name" value="Rhodopsin_dom_fungi"/>
</dbReference>
<keyword evidence="2 7" id="KW-0812">Transmembrane</keyword>
<evidence type="ECO:0000256" key="1">
    <source>
        <dbReference type="ARBA" id="ARBA00004141"/>
    </source>
</evidence>
<feature type="compositionally biased region" description="Polar residues" evidence="6">
    <location>
        <begin position="390"/>
        <end position="400"/>
    </location>
</feature>
<comment type="similarity">
    <text evidence="5">Belongs to the SAT4 family.</text>
</comment>
<feature type="domain" description="Rhodopsin" evidence="8">
    <location>
        <begin position="52"/>
        <end position="288"/>
    </location>
</feature>
<protein>
    <recommendedName>
        <fullName evidence="8">Rhodopsin domain-containing protein</fullName>
    </recommendedName>
</protein>
<name>A0A8H4KSS5_9HYPO</name>
<feature type="transmembrane region" description="Helical" evidence="7">
    <location>
        <begin position="224"/>
        <end position="244"/>
    </location>
</feature>
<keyword evidence="3 7" id="KW-1133">Transmembrane helix</keyword>
<gene>
    <name evidence="9" type="ORF">F53441_1742</name>
</gene>
<accession>A0A8H4KSS5</accession>
<evidence type="ECO:0000313" key="10">
    <source>
        <dbReference type="Proteomes" id="UP000605986"/>
    </source>
</evidence>
<reference evidence="9" key="1">
    <citation type="submission" date="2020-01" db="EMBL/GenBank/DDBJ databases">
        <title>Identification and distribution of gene clusters putatively required for synthesis of sphingolipid metabolism inhibitors in phylogenetically diverse species of the filamentous fungus Fusarium.</title>
        <authorList>
            <person name="Kim H.-S."/>
            <person name="Busman M."/>
            <person name="Brown D.W."/>
            <person name="Divon H."/>
            <person name="Uhlig S."/>
            <person name="Proctor R.H."/>
        </authorList>
    </citation>
    <scope>NUCLEOTIDE SEQUENCE</scope>
    <source>
        <strain evidence="9">NRRL 53441</strain>
    </source>
</reference>
<dbReference type="PANTHER" id="PTHR33048">
    <property type="entry name" value="PTH11-LIKE INTEGRAL MEMBRANE PROTEIN (AFU_ORTHOLOGUE AFUA_5G11245)"/>
    <property type="match status" value="1"/>
</dbReference>
<evidence type="ECO:0000256" key="3">
    <source>
        <dbReference type="ARBA" id="ARBA00022989"/>
    </source>
</evidence>
<feature type="transmembrane region" description="Helical" evidence="7">
    <location>
        <begin position="65"/>
        <end position="88"/>
    </location>
</feature>
<feature type="transmembrane region" description="Helical" evidence="7">
    <location>
        <begin position="32"/>
        <end position="53"/>
    </location>
</feature>
<evidence type="ECO:0000259" key="8">
    <source>
        <dbReference type="Pfam" id="PF20684"/>
    </source>
</evidence>
<dbReference type="OrthoDB" id="4525788at2759"/>
<evidence type="ECO:0000256" key="4">
    <source>
        <dbReference type="ARBA" id="ARBA00023136"/>
    </source>
</evidence>
<dbReference type="EMBL" id="JAADJG010000070">
    <property type="protein sequence ID" value="KAF4456021.1"/>
    <property type="molecule type" value="Genomic_DNA"/>
</dbReference>
<evidence type="ECO:0000256" key="5">
    <source>
        <dbReference type="ARBA" id="ARBA00038359"/>
    </source>
</evidence>
<feature type="transmembrane region" description="Helical" evidence="7">
    <location>
        <begin position="188"/>
        <end position="212"/>
    </location>
</feature>
<feature type="region of interest" description="Disordered" evidence="6">
    <location>
        <begin position="298"/>
        <end position="403"/>
    </location>
</feature>
<dbReference type="PANTHER" id="PTHR33048:SF124">
    <property type="entry name" value="INTEGRAL MEMBRANE PROTEIN"/>
    <property type="match status" value="1"/>
</dbReference>
<feature type="transmembrane region" description="Helical" evidence="7">
    <location>
        <begin position="108"/>
        <end position="137"/>
    </location>
</feature>
<feature type="compositionally biased region" description="Basic residues" evidence="6">
    <location>
        <begin position="307"/>
        <end position="319"/>
    </location>
</feature>
<keyword evidence="4 7" id="KW-0472">Membrane</keyword>